<proteinExistence type="predicted"/>
<evidence type="ECO:0000256" key="1">
    <source>
        <dbReference type="SAM" id="MobiDB-lite"/>
    </source>
</evidence>
<feature type="compositionally biased region" description="Polar residues" evidence="1">
    <location>
        <begin position="1"/>
        <end position="16"/>
    </location>
</feature>
<dbReference type="WBParaSite" id="ACRNAN_Path_1311.g5150.t1">
    <property type="protein sequence ID" value="ACRNAN_Path_1311.g5150.t1"/>
    <property type="gene ID" value="ACRNAN_Path_1311.g5150"/>
</dbReference>
<name>A0A914BYR8_9BILA</name>
<organism evidence="2 3">
    <name type="scientific">Acrobeloides nanus</name>
    <dbReference type="NCBI Taxonomy" id="290746"/>
    <lineage>
        <taxon>Eukaryota</taxon>
        <taxon>Metazoa</taxon>
        <taxon>Ecdysozoa</taxon>
        <taxon>Nematoda</taxon>
        <taxon>Chromadorea</taxon>
        <taxon>Rhabditida</taxon>
        <taxon>Tylenchina</taxon>
        <taxon>Cephalobomorpha</taxon>
        <taxon>Cephaloboidea</taxon>
        <taxon>Cephalobidae</taxon>
        <taxon>Acrobeloides</taxon>
    </lineage>
</organism>
<keyword evidence="2" id="KW-1185">Reference proteome</keyword>
<sequence length="115" mass="13175">MLKCRSQTPEFSNELTASDPPIEEPTVPTSNTVDPNQPPPGSVVYQTNGLTPEDIRAAFAKVKDDRKKQIAEMRKKEAEQEKQQELKDQQNAKRIQEERDKLQKEKELEAAKKKK</sequence>
<dbReference type="Proteomes" id="UP000887540">
    <property type="component" value="Unplaced"/>
</dbReference>
<reference evidence="3" key="1">
    <citation type="submission" date="2022-11" db="UniProtKB">
        <authorList>
            <consortium name="WormBaseParasite"/>
        </authorList>
    </citation>
    <scope>IDENTIFICATION</scope>
</reference>
<dbReference type="AlphaFoldDB" id="A0A914BYR8"/>
<accession>A0A914BYR8</accession>
<evidence type="ECO:0000313" key="3">
    <source>
        <dbReference type="WBParaSite" id="ACRNAN_Path_1311.g5150.t1"/>
    </source>
</evidence>
<evidence type="ECO:0000313" key="2">
    <source>
        <dbReference type="Proteomes" id="UP000887540"/>
    </source>
</evidence>
<feature type="region of interest" description="Disordered" evidence="1">
    <location>
        <begin position="70"/>
        <end position="115"/>
    </location>
</feature>
<protein>
    <submittedName>
        <fullName evidence="3">Uncharacterized protein</fullName>
    </submittedName>
</protein>
<feature type="region of interest" description="Disordered" evidence="1">
    <location>
        <begin position="1"/>
        <end position="50"/>
    </location>
</feature>